<dbReference type="Proteomes" id="UP000224460">
    <property type="component" value="Unassembled WGS sequence"/>
</dbReference>
<sequence>MILKYEHMNGDYGEAAWRIYEESFPRIERRRKEDHQSAMADEAFKPLVVLDGEQLVGILFYWKWKDCTYLEHLAFEKACRGRGYGSQVIRDFCQKEQDIVLEIEPPEDEIAIKRLRFYERLGFQMNPYNHLNLPYRKDLGKHMLKIMSYQNCLSQGEYDYFNHLLITSAGAYCEK</sequence>
<name>A0AC61DHM0_9FIRM</name>
<protein>
    <submittedName>
        <fullName evidence="1">GNAT family N-acetyltransferase</fullName>
    </submittedName>
</protein>
<gene>
    <name evidence="1" type="ORF">CS063_02100</name>
</gene>
<comment type="caution">
    <text evidence="1">The sequence shown here is derived from an EMBL/GenBank/DDBJ whole genome shotgun (WGS) entry which is preliminary data.</text>
</comment>
<dbReference type="EMBL" id="PEDL01000001">
    <property type="protein sequence ID" value="PHV72290.1"/>
    <property type="molecule type" value="Genomic_DNA"/>
</dbReference>
<reference evidence="1" key="1">
    <citation type="submission" date="2017-10" db="EMBL/GenBank/DDBJ databases">
        <title>Genome sequence of cellulolytic Lachnospiraceae bacterium XHS1971 isolated from hotspring sediment.</title>
        <authorList>
            <person name="Vasudevan G."/>
            <person name="Joshi A.J."/>
            <person name="Hivarkar S."/>
            <person name="Lanjekar V.B."/>
            <person name="Dhakephalkar P.K."/>
            <person name="Dagar S."/>
        </authorList>
    </citation>
    <scope>NUCLEOTIDE SEQUENCE</scope>
    <source>
        <strain evidence="1">XHS1971</strain>
    </source>
</reference>
<organism evidence="1 2">
    <name type="scientific">Sporanaerobium hydrogeniformans</name>
    <dbReference type="NCBI Taxonomy" id="3072179"/>
    <lineage>
        <taxon>Bacteria</taxon>
        <taxon>Bacillati</taxon>
        <taxon>Bacillota</taxon>
        <taxon>Clostridia</taxon>
        <taxon>Lachnospirales</taxon>
        <taxon>Lachnospiraceae</taxon>
        <taxon>Sporanaerobium</taxon>
    </lineage>
</organism>
<evidence type="ECO:0000313" key="1">
    <source>
        <dbReference type="EMBL" id="PHV72290.1"/>
    </source>
</evidence>
<evidence type="ECO:0000313" key="2">
    <source>
        <dbReference type="Proteomes" id="UP000224460"/>
    </source>
</evidence>
<accession>A0AC61DHM0</accession>
<proteinExistence type="predicted"/>
<keyword evidence="2" id="KW-1185">Reference proteome</keyword>